<evidence type="ECO:0000259" key="7">
    <source>
        <dbReference type="Pfam" id="PF20684"/>
    </source>
</evidence>
<organism evidence="8 9">
    <name type="scientific">Aaosphaeria arxii CBS 175.79</name>
    <dbReference type="NCBI Taxonomy" id="1450172"/>
    <lineage>
        <taxon>Eukaryota</taxon>
        <taxon>Fungi</taxon>
        <taxon>Dikarya</taxon>
        <taxon>Ascomycota</taxon>
        <taxon>Pezizomycotina</taxon>
        <taxon>Dothideomycetes</taxon>
        <taxon>Pleosporomycetidae</taxon>
        <taxon>Pleosporales</taxon>
        <taxon>Pleosporales incertae sedis</taxon>
        <taxon>Aaosphaeria</taxon>
    </lineage>
</organism>
<dbReference type="InterPro" id="IPR052337">
    <property type="entry name" value="SAT4-like"/>
</dbReference>
<feature type="domain" description="Rhodopsin" evidence="7">
    <location>
        <begin position="31"/>
        <end position="270"/>
    </location>
</feature>
<keyword evidence="3 6" id="KW-1133">Transmembrane helix</keyword>
<feature type="transmembrane region" description="Helical" evidence="6">
    <location>
        <begin position="212"/>
        <end position="234"/>
    </location>
</feature>
<dbReference type="PANTHER" id="PTHR33048:SF168">
    <property type="match status" value="1"/>
</dbReference>
<evidence type="ECO:0000256" key="5">
    <source>
        <dbReference type="ARBA" id="ARBA00038359"/>
    </source>
</evidence>
<dbReference type="RefSeq" id="XP_033390764.1">
    <property type="nucleotide sequence ID" value="XM_033530806.1"/>
</dbReference>
<keyword evidence="2 6" id="KW-0812">Transmembrane</keyword>
<comment type="similarity">
    <text evidence="5">Belongs to the SAT4 family.</text>
</comment>
<evidence type="ECO:0000313" key="9">
    <source>
        <dbReference type="Proteomes" id="UP000799778"/>
    </source>
</evidence>
<gene>
    <name evidence="8" type="ORF">BU24DRAFT_447199</name>
</gene>
<evidence type="ECO:0000256" key="3">
    <source>
        <dbReference type="ARBA" id="ARBA00022989"/>
    </source>
</evidence>
<dbReference type="GO" id="GO:0016020">
    <property type="term" value="C:membrane"/>
    <property type="evidence" value="ECO:0007669"/>
    <property type="project" value="UniProtKB-SubCell"/>
</dbReference>
<dbReference type="AlphaFoldDB" id="A0A6A5YA06"/>
<comment type="subcellular location">
    <subcellularLocation>
        <location evidence="1">Membrane</location>
        <topology evidence="1">Multi-pass membrane protein</topology>
    </subcellularLocation>
</comment>
<protein>
    <recommendedName>
        <fullName evidence="7">Rhodopsin domain-containing protein</fullName>
    </recommendedName>
</protein>
<dbReference type="Proteomes" id="UP000799778">
    <property type="component" value="Unassembled WGS sequence"/>
</dbReference>
<dbReference type="PANTHER" id="PTHR33048">
    <property type="entry name" value="PTH11-LIKE INTEGRAL MEMBRANE PROTEIN (AFU_ORTHOLOGUE AFUA_5G11245)"/>
    <property type="match status" value="1"/>
</dbReference>
<feature type="transmembrane region" description="Helical" evidence="6">
    <location>
        <begin position="49"/>
        <end position="70"/>
    </location>
</feature>
<accession>A0A6A5YA06</accession>
<evidence type="ECO:0000313" key="8">
    <source>
        <dbReference type="EMBL" id="KAF2022425.1"/>
    </source>
</evidence>
<keyword evidence="4 6" id="KW-0472">Membrane</keyword>
<dbReference type="Pfam" id="PF20684">
    <property type="entry name" value="Fung_rhodopsin"/>
    <property type="match status" value="1"/>
</dbReference>
<evidence type="ECO:0000256" key="1">
    <source>
        <dbReference type="ARBA" id="ARBA00004141"/>
    </source>
</evidence>
<evidence type="ECO:0000256" key="2">
    <source>
        <dbReference type="ARBA" id="ARBA00022692"/>
    </source>
</evidence>
<name>A0A6A5YA06_9PLEO</name>
<sequence length="335" mass="37991">MTSFEGFSANSFYLFRTIIARAAVVFVAVGLRFLCKIARTERRFGWDDFWILVAFVLNYIAEGLQLWALFKSRGGTPAAVLLKAGERDRVEHYLLITDINAMMWYPAVACICVSIVCFYLRIFRHETNFLLFSRILMGLITLWALGSALGSILLCIPPSNFWKMRDLDKCGSYNTVVLSSSIAEIIITTAILALPVRPIMKLTLGLRTRLSILTIFLLGAFVIVSAAIRVGLVWKPGVKTPNFQVIAIWSGIHLTAAFVCACLPMYKPIWNQIVRVSKSIVDYSSTFRHRWRTEHSSNDKGSMSEQVLTSHDVVKKTSSGETMLQEWQTWENHRY</sequence>
<feature type="transmembrane region" description="Helical" evidence="6">
    <location>
        <begin position="12"/>
        <end position="37"/>
    </location>
</feature>
<dbReference type="EMBL" id="ML978066">
    <property type="protein sequence ID" value="KAF2022425.1"/>
    <property type="molecule type" value="Genomic_DNA"/>
</dbReference>
<proteinExistence type="inferred from homology"/>
<dbReference type="OrthoDB" id="10017208at2759"/>
<feature type="transmembrane region" description="Helical" evidence="6">
    <location>
        <begin position="176"/>
        <end position="200"/>
    </location>
</feature>
<feature type="transmembrane region" description="Helical" evidence="6">
    <location>
        <begin position="103"/>
        <end position="123"/>
    </location>
</feature>
<dbReference type="GeneID" id="54288203"/>
<reference evidence="8" key="1">
    <citation type="journal article" date="2020" name="Stud. Mycol.">
        <title>101 Dothideomycetes genomes: a test case for predicting lifestyles and emergence of pathogens.</title>
        <authorList>
            <person name="Haridas S."/>
            <person name="Albert R."/>
            <person name="Binder M."/>
            <person name="Bloem J."/>
            <person name="Labutti K."/>
            <person name="Salamov A."/>
            <person name="Andreopoulos B."/>
            <person name="Baker S."/>
            <person name="Barry K."/>
            <person name="Bills G."/>
            <person name="Bluhm B."/>
            <person name="Cannon C."/>
            <person name="Castanera R."/>
            <person name="Culley D."/>
            <person name="Daum C."/>
            <person name="Ezra D."/>
            <person name="Gonzalez J."/>
            <person name="Henrissat B."/>
            <person name="Kuo A."/>
            <person name="Liang C."/>
            <person name="Lipzen A."/>
            <person name="Lutzoni F."/>
            <person name="Magnuson J."/>
            <person name="Mondo S."/>
            <person name="Nolan M."/>
            <person name="Ohm R."/>
            <person name="Pangilinan J."/>
            <person name="Park H.-J."/>
            <person name="Ramirez L."/>
            <person name="Alfaro M."/>
            <person name="Sun H."/>
            <person name="Tritt A."/>
            <person name="Yoshinaga Y."/>
            <person name="Zwiers L.-H."/>
            <person name="Turgeon B."/>
            <person name="Goodwin S."/>
            <person name="Spatafora J."/>
            <person name="Crous P."/>
            <person name="Grigoriev I."/>
        </authorList>
    </citation>
    <scope>NUCLEOTIDE SEQUENCE</scope>
    <source>
        <strain evidence="8">CBS 175.79</strain>
    </source>
</reference>
<feature type="transmembrane region" description="Helical" evidence="6">
    <location>
        <begin position="135"/>
        <end position="156"/>
    </location>
</feature>
<evidence type="ECO:0000256" key="6">
    <source>
        <dbReference type="SAM" id="Phobius"/>
    </source>
</evidence>
<keyword evidence="9" id="KW-1185">Reference proteome</keyword>
<feature type="transmembrane region" description="Helical" evidence="6">
    <location>
        <begin position="246"/>
        <end position="266"/>
    </location>
</feature>
<dbReference type="InterPro" id="IPR049326">
    <property type="entry name" value="Rhodopsin_dom_fungi"/>
</dbReference>
<evidence type="ECO:0000256" key="4">
    <source>
        <dbReference type="ARBA" id="ARBA00023136"/>
    </source>
</evidence>